<reference evidence="7" key="1">
    <citation type="submission" date="2020-06" db="EMBL/GenBank/DDBJ databases">
        <title>Draft genome of Bugula neritina, a colonial animal packing powerful symbionts and potential medicines.</title>
        <authorList>
            <person name="Rayko M."/>
        </authorList>
    </citation>
    <scope>NUCLEOTIDE SEQUENCE [LARGE SCALE GENOMIC DNA]</scope>
    <source>
        <strain evidence="7">Kwan_BN1</strain>
    </source>
</reference>
<feature type="domain" description="RING-type" evidence="5">
    <location>
        <begin position="10"/>
        <end position="38"/>
    </location>
</feature>
<dbReference type="Pfam" id="PF00569">
    <property type="entry name" value="ZZ"/>
    <property type="match status" value="2"/>
</dbReference>
<dbReference type="OrthoDB" id="2122982at2759"/>
<dbReference type="PROSITE" id="PS50135">
    <property type="entry name" value="ZF_ZZ_2"/>
    <property type="match status" value="2"/>
</dbReference>
<dbReference type="CDD" id="cd02249">
    <property type="entry name" value="ZZ"/>
    <property type="match status" value="1"/>
</dbReference>
<protein>
    <submittedName>
        <fullName evidence="7">Uncharacterized protein</fullName>
    </submittedName>
</protein>
<dbReference type="PROSITE" id="PS01357">
    <property type="entry name" value="ZF_ZZ_1"/>
    <property type="match status" value="1"/>
</dbReference>
<organism evidence="7 8">
    <name type="scientific">Bugula neritina</name>
    <name type="common">Brown bryozoan</name>
    <name type="synonym">Sertularia neritina</name>
    <dbReference type="NCBI Taxonomy" id="10212"/>
    <lineage>
        <taxon>Eukaryota</taxon>
        <taxon>Metazoa</taxon>
        <taxon>Spiralia</taxon>
        <taxon>Lophotrochozoa</taxon>
        <taxon>Bryozoa</taxon>
        <taxon>Gymnolaemata</taxon>
        <taxon>Cheilostomatida</taxon>
        <taxon>Flustrina</taxon>
        <taxon>Buguloidea</taxon>
        <taxon>Bugulidae</taxon>
        <taxon>Bugula</taxon>
    </lineage>
</organism>
<keyword evidence="3" id="KW-0862">Zinc</keyword>
<evidence type="ECO:0000259" key="5">
    <source>
        <dbReference type="PROSITE" id="PS50089"/>
    </source>
</evidence>
<feature type="domain" description="ZZ-type" evidence="6">
    <location>
        <begin position="196"/>
        <end position="250"/>
    </location>
</feature>
<evidence type="ECO:0000256" key="3">
    <source>
        <dbReference type="ARBA" id="ARBA00022833"/>
    </source>
</evidence>
<evidence type="ECO:0000313" key="8">
    <source>
        <dbReference type="Proteomes" id="UP000593567"/>
    </source>
</evidence>
<dbReference type="InterPro" id="IPR018957">
    <property type="entry name" value="Znf_C3HC4_RING-type"/>
</dbReference>
<dbReference type="PROSITE" id="PS00518">
    <property type="entry name" value="ZF_RING_1"/>
    <property type="match status" value="1"/>
</dbReference>
<evidence type="ECO:0000259" key="6">
    <source>
        <dbReference type="PROSITE" id="PS50135"/>
    </source>
</evidence>
<dbReference type="Gene3D" id="3.30.60.90">
    <property type="match status" value="2"/>
</dbReference>
<sequence>MQLFTKPRELKCGHTYCLVCLKSYQNSKSVVKECPQCRQVTVPISEELDTLPSDDLAADLVCLIHKYEPDAYEPPITWKPRNQDVPTLNEDDYNFPYLQYEFDDPFASTRHRSVICDECGVSAFTGARFKCGMCEDYDLCEDCEAKPREDVHNIEHIFIKMKKPRTSSATGRRVLHEHSTLMGMTQDMDSNIHSGKDNFQCDCCHTSPISGTRFKCGVCENFDLCQSCERTSQEFHNPDHIFLVLRHPVAFHTTVPQLLYQFYN</sequence>
<evidence type="ECO:0000256" key="1">
    <source>
        <dbReference type="ARBA" id="ARBA00022723"/>
    </source>
</evidence>
<dbReference type="Gene3D" id="3.30.40.10">
    <property type="entry name" value="Zinc/RING finger domain, C3HC4 (zinc finger)"/>
    <property type="match status" value="1"/>
</dbReference>
<dbReference type="InterPro" id="IPR013083">
    <property type="entry name" value="Znf_RING/FYVE/PHD"/>
</dbReference>
<dbReference type="EMBL" id="VXIV02001672">
    <property type="protein sequence ID" value="KAF6030794.1"/>
    <property type="molecule type" value="Genomic_DNA"/>
</dbReference>
<gene>
    <name evidence="7" type="ORF">EB796_010915</name>
</gene>
<dbReference type="InterPro" id="IPR043145">
    <property type="entry name" value="Znf_ZZ_sf"/>
</dbReference>
<dbReference type="SUPFAM" id="SSF57850">
    <property type="entry name" value="RING/U-box"/>
    <property type="match status" value="3"/>
</dbReference>
<keyword evidence="2 4" id="KW-0863">Zinc-finger</keyword>
<proteinExistence type="predicted"/>
<accession>A0A7J7JYK0</accession>
<evidence type="ECO:0000313" key="7">
    <source>
        <dbReference type="EMBL" id="KAF6030794.1"/>
    </source>
</evidence>
<dbReference type="PANTHER" id="PTHR15090">
    <property type="entry name" value="SEQUESTOSOME 1-RELATED"/>
    <property type="match status" value="1"/>
</dbReference>
<dbReference type="InterPro" id="IPR000433">
    <property type="entry name" value="Znf_ZZ"/>
</dbReference>
<name>A0A7J7JYK0_BUGNE</name>
<dbReference type="InterPro" id="IPR052260">
    <property type="entry name" value="Autophagy_Rcpt_SigReg"/>
</dbReference>
<evidence type="ECO:0000256" key="2">
    <source>
        <dbReference type="ARBA" id="ARBA00022771"/>
    </source>
</evidence>
<dbReference type="Pfam" id="PF00097">
    <property type="entry name" value="zf-C3HC4"/>
    <property type="match status" value="1"/>
</dbReference>
<evidence type="ECO:0000256" key="4">
    <source>
        <dbReference type="PROSITE-ProRule" id="PRU00228"/>
    </source>
</evidence>
<feature type="domain" description="ZZ-type" evidence="6">
    <location>
        <begin position="111"/>
        <end position="166"/>
    </location>
</feature>
<comment type="caution">
    <text evidence="7">The sequence shown here is derived from an EMBL/GenBank/DDBJ whole genome shotgun (WGS) entry which is preliminary data.</text>
</comment>
<dbReference type="AlphaFoldDB" id="A0A7J7JYK0"/>
<dbReference type="GO" id="GO:0008270">
    <property type="term" value="F:zinc ion binding"/>
    <property type="evidence" value="ECO:0007669"/>
    <property type="project" value="UniProtKB-KW"/>
</dbReference>
<dbReference type="InterPro" id="IPR001841">
    <property type="entry name" value="Znf_RING"/>
</dbReference>
<dbReference type="Proteomes" id="UP000593567">
    <property type="component" value="Unassembled WGS sequence"/>
</dbReference>
<dbReference type="PANTHER" id="PTHR15090:SF8">
    <property type="entry name" value="ZZ-TYPE ZINC FINGER-CONTAINING PROTEIN"/>
    <property type="match status" value="1"/>
</dbReference>
<dbReference type="InterPro" id="IPR017907">
    <property type="entry name" value="Znf_RING_CS"/>
</dbReference>
<keyword evidence="8" id="KW-1185">Reference proteome</keyword>
<keyword evidence="1" id="KW-0479">Metal-binding</keyword>
<dbReference type="SMART" id="SM00291">
    <property type="entry name" value="ZnF_ZZ"/>
    <property type="match status" value="2"/>
</dbReference>
<dbReference type="PROSITE" id="PS50089">
    <property type="entry name" value="ZF_RING_2"/>
    <property type="match status" value="1"/>
</dbReference>